<protein>
    <submittedName>
        <fullName evidence="1">Uncharacterized protein</fullName>
    </submittedName>
</protein>
<evidence type="ECO:0000313" key="2">
    <source>
        <dbReference type="Proteomes" id="UP001196413"/>
    </source>
</evidence>
<evidence type="ECO:0000313" key="1">
    <source>
        <dbReference type="EMBL" id="KAJ1360724.1"/>
    </source>
</evidence>
<proteinExistence type="predicted"/>
<reference evidence="1" key="1">
    <citation type="submission" date="2021-06" db="EMBL/GenBank/DDBJ databases">
        <title>Parelaphostrongylus tenuis whole genome reference sequence.</title>
        <authorList>
            <person name="Garwood T.J."/>
            <person name="Larsen P.A."/>
            <person name="Fountain-Jones N.M."/>
            <person name="Garbe J.R."/>
            <person name="Macchietto M.G."/>
            <person name="Kania S.A."/>
            <person name="Gerhold R.W."/>
            <person name="Richards J.E."/>
            <person name="Wolf T.M."/>
        </authorList>
    </citation>
    <scope>NUCLEOTIDE SEQUENCE</scope>
    <source>
        <strain evidence="1">MNPRO001-30</strain>
        <tissue evidence="1">Meninges</tissue>
    </source>
</reference>
<sequence>MEDTATKAFKNTQNDSDVKKALKVFQETQQKVALLIQWFDKVINDTIRKDLDKANNAVIKKQKALREERLSLMKKQVRYDLFSIFMH</sequence>
<organism evidence="1 2">
    <name type="scientific">Parelaphostrongylus tenuis</name>
    <name type="common">Meningeal worm</name>
    <dbReference type="NCBI Taxonomy" id="148309"/>
    <lineage>
        <taxon>Eukaryota</taxon>
        <taxon>Metazoa</taxon>
        <taxon>Ecdysozoa</taxon>
        <taxon>Nematoda</taxon>
        <taxon>Chromadorea</taxon>
        <taxon>Rhabditida</taxon>
        <taxon>Rhabditina</taxon>
        <taxon>Rhabditomorpha</taxon>
        <taxon>Strongyloidea</taxon>
        <taxon>Metastrongylidae</taxon>
        <taxon>Parelaphostrongylus</taxon>
    </lineage>
</organism>
<dbReference type="GO" id="GO:0005929">
    <property type="term" value="C:cilium"/>
    <property type="evidence" value="ECO:0007669"/>
    <property type="project" value="TreeGrafter"/>
</dbReference>
<keyword evidence="2" id="KW-1185">Reference proteome</keyword>
<accession>A0AAD5N5U1</accession>
<name>A0AAD5N5U1_PARTN</name>
<dbReference type="AlphaFoldDB" id="A0AAD5N5U1"/>
<dbReference type="EMBL" id="JAHQIW010003945">
    <property type="protein sequence ID" value="KAJ1360724.1"/>
    <property type="molecule type" value="Genomic_DNA"/>
</dbReference>
<dbReference type="Proteomes" id="UP001196413">
    <property type="component" value="Unassembled WGS sequence"/>
</dbReference>
<dbReference type="PANTHER" id="PTHR21974:SF2">
    <property type="entry name" value="RE15880P"/>
    <property type="match status" value="1"/>
</dbReference>
<dbReference type="PANTHER" id="PTHR21974">
    <property type="entry name" value="RE15880P"/>
    <property type="match status" value="1"/>
</dbReference>
<gene>
    <name evidence="1" type="ORF">KIN20_019765</name>
</gene>
<comment type="caution">
    <text evidence="1">The sequence shown here is derived from an EMBL/GenBank/DDBJ whole genome shotgun (WGS) entry which is preliminary data.</text>
</comment>